<evidence type="ECO:0000313" key="7">
    <source>
        <dbReference type="EMBL" id="EKF50402.1"/>
    </source>
</evidence>
<dbReference type="CDD" id="cd04617">
    <property type="entry name" value="CBS_pair_CcpN"/>
    <property type="match status" value="1"/>
</dbReference>
<keyword evidence="2 5" id="KW-0129">CBS domain</keyword>
<feature type="domain" description="CBS" evidence="6">
    <location>
        <begin position="145"/>
        <end position="206"/>
    </location>
</feature>
<dbReference type="SUPFAM" id="SSF46785">
    <property type="entry name" value="Winged helix' DNA-binding domain"/>
    <property type="match status" value="1"/>
</dbReference>
<dbReference type="PATRIC" id="fig|1231377.3.peg.2221"/>
<evidence type="ECO:0000256" key="3">
    <source>
        <dbReference type="ARBA" id="ARBA00023125"/>
    </source>
</evidence>
<reference evidence="7 8" key="1">
    <citation type="journal article" date="2012" name="J. Bacteriol.">
        <title>Genome Sequence of the Bacteriocin-Producing Strain Lactococcus garvieae DCC43.</title>
        <authorList>
            <person name="Gabrielsen C."/>
            <person name="Brede D.A."/>
            <person name="Hernandez P.E."/>
            <person name="Nes I.F."/>
            <person name="Diep D.B."/>
        </authorList>
    </citation>
    <scope>NUCLEOTIDE SEQUENCE [LARGE SCALE GENOMIC DNA]</scope>
    <source>
        <strain evidence="7 8">DCC43</strain>
    </source>
</reference>
<dbReference type="Pfam" id="PF00571">
    <property type="entry name" value="CBS"/>
    <property type="match status" value="2"/>
</dbReference>
<dbReference type="PANTHER" id="PTHR43080">
    <property type="entry name" value="CBS DOMAIN-CONTAINING PROTEIN CBSX3, MITOCHONDRIAL"/>
    <property type="match status" value="1"/>
</dbReference>
<dbReference type="AlphaFoldDB" id="K2QA61"/>
<dbReference type="InterPro" id="IPR051257">
    <property type="entry name" value="Diverse_CBS-Domain"/>
</dbReference>
<dbReference type="GO" id="GO:0003700">
    <property type="term" value="F:DNA-binding transcription factor activity"/>
    <property type="evidence" value="ECO:0007669"/>
    <property type="project" value="InterPro"/>
</dbReference>
<dbReference type="Gene3D" id="1.10.10.10">
    <property type="entry name" value="Winged helix-like DNA-binding domain superfamily/Winged helix DNA-binding domain"/>
    <property type="match status" value="1"/>
</dbReference>
<protein>
    <submittedName>
        <fullName evidence="7">CBS domain protein</fullName>
    </submittedName>
</protein>
<dbReference type="Pfam" id="PF08279">
    <property type="entry name" value="HTH_11"/>
    <property type="match status" value="1"/>
</dbReference>
<dbReference type="PROSITE" id="PS51371">
    <property type="entry name" value="CBS"/>
    <property type="match status" value="2"/>
</dbReference>
<evidence type="ECO:0000256" key="1">
    <source>
        <dbReference type="ARBA" id="ARBA00023015"/>
    </source>
</evidence>
<gene>
    <name evidence="7" type="ORF">C426_2242</name>
</gene>
<evidence type="ECO:0000256" key="4">
    <source>
        <dbReference type="ARBA" id="ARBA00023163"/>
    </source>
</evidence>
<dbReference type="SUPFAM" id="SSF54631">
    <property type="entry name" value="CBS-domain pair"/>
    <property type="match status" value="1"/>
</dbReference>
<sequence>MKLTKRQTEIINIVKSEQPISGERIAQNLGLSRATLRNDLSILTMTGLLDAKPKVGYFYTGQKLQPLYLESSYAQKVAEFMSSPLIIDQSLSVYDAATSLFLYDTGSIYVKNEEGELSGLLSRKDLLRFAITGNNLEKTPVAVIMTRMPNIHTITPDKTLLEAGNTLTRYEVDSLPVVEKEGSKKVIGKISIKHIMKAFIQAGNQIQDEN</sequence>
<feature type="domain" description="CBS" evidence="6">
    <location>
        <begin position="80"/>
        <end position="136"/>
    </location>
</feature>
<dbReference type="InterPro" id="IPR013196">
    <property type="entry name" value="HTH_11"/>
</dbReference>
<dbReference type="InterPro" id="IPR046342">
    <property type="entry name" value="CBS_dom_sf"/>
</dbReference>
<dbReference type="eggNOG" id="COG0517">
    <property type="taxonomic scope" value="Bacteria"/>
</dbReference>
<dbReference type="SMART" id="SM00116">
    <property type="entry name" value="CBS"/>
    <property type="match status" value="2"/>
</dbReference>
<organism evidence="7 8">
    <name type="scientific">Lactococcus garvieae DCC43</name>
    <dbReference type="NCBI Taxonomy" id="1231377"/>
    <lineage>
        <taxon>Bacteria</taxon>
        <taxon>Bacillati</taxon>
        <taxon>Bacillota</taxon>
        <taxon>Bacilli</taxon>
        <taxon>Lactobacillales</taxon>
        <taxon>Streptococcaceae</taxon>
        <taxon>Lactococcus</taxon>
    </lineage>
</organism>
<dbReference type="GO" id="GO:0003677">
    <property type="term" value="F:DNA binding"/>
    <property type="evidence" value="ECO:0007669"/>
    <property type="project" value="UniProtKB-KW"/>
</dbReference>
<keyword evidence="1" id="KW-0805">Transcription regulation</keyword>
<evidence type="ECO:0000256" key="5">
    <source>
        <dbReference type="PROSITE-ProRule" id="PRU00703"/>
    </source>
</evidence>
<dbReference type="Gene3D" id="3.10.580.10">
    <property type="entry name" value="CBS-domain"/>
    <property type="match status" value="1"/>
</dbReference>
<evidence type="ECO:0000313" key="8">
    <source>
        <dbReference type="Proteomes" id="UP000006787"/>
    </source>
</evidence>
<dbReference type="Proteomes" id="UP000006787">
    <property type="component" value="Unassembled WGS sequence"/>
</dbReference>
<keyword evidence="4" id="KW-0804">Transcription</keyword>
<accession>K2QA61</accession>
<keyword evidence="3" id="KW-0238">DNA-binding</keyword>
<dbReference type="PANTHER" id="PTHR43080:SF2">
    <property type="entry name" value="CBS DOMAIN-CONTAINING PROTEIN"/>
    <property type="match status" value="1"/>
</dbReference>
<dbReference type="PROSITE" id="PS00894">
    <property type="entry name" value="HTH_DEOR_1"/>
    <property type="match status" value="1"/>
</dbReference>
<dbReference type="InterPro" id="IPR016842">
    <property type="entry name" value="UCP026546_HTH-CBS"/>
</dbReference>
<name>K2QA61_9LACT</name>
<dbReference type="RefSeq" id="WP_003136903.1">
    <property type="nucleotide sequence ID" value="NZ_AMQS01000051.1"/>
</dbReference>
<dbReference type="InterPro" id="IPR000644">
    <property type="entry name" value="CBS_dom"/>
</dbReference>
<evidence type="ECO:0000259" key="6">
    <source>
        <dbReference type="PROSITE" id="PS51371"/>
    </source>
</evidence>
<comment type="caution">
    <text evidence="7">The sequence shown here is derived from an EMBL/GenBank/DDBJ whole genome shotgun (WGS) entry which is preliminary data.</text>
</comment>
<proteinExistence type="predicted"/>
<evidence type="ECO:0000256" key="2">
    <source>
        <dbReference type="ARBA" id="ARBA00023122"/>
    </source>
</evidence>
<dbReference type="InterPro" id="IPR018356">
    <property type="entry name" value="Tscrpt_reg_HTH_DeoR_CS"/>
</dbReference>
<dbReference type="EMBL" id="AMQS01000051">
    <property type="protein sequence ID" value="EKF50402.1"/>
    <property type="molecule type" value="Genomic_DNA"/>
</dbReference>
<dbReference type="InterPro" id="IPR036388">
    <property type="entry name" value="WH-like_DNA-bd_sf"/>
</dbReference>
<dbReference type="PIRSF" id="PIRSF026546">
    <property type="entry name" value="UCP026546_CBS_YqzB"/>
    <property type="match status" value="1"/>
</dbReference>
<dbReference type="InterPro" id="IPR036390">
    <property type="entry name" value="WH_DNA-bd_sf"/>
</dbReference>